<dbReference type="InterPro" id="IPR058498">
    <property type="entry name" value="DUF8185"/>
</dbReference>
<dbReference type="RefSeq" id="WP_139466376.1">
    <property type="nucleotide sequence ID" value="NZ_VDHJ01000017.1"/>
</dbReference>
<dbReference type="OrthoDB" id="5178111at2"/>
<dbReference type="AlphaFoldDB" id="A0A5C4U1E7"/>
<dbReference type="EMBL" id="VDHJ01000017">
    <property type="protein sequence ID" value="TNL94873.1"/>
    <property type="molecule type" value="Genomic_DNA"/>
</dbReference>
<keyword evidence="4" id="KW-1185">Reference proteome</keyword>
<dbReference type="Pfam" id="PF26035">
    <property type="entry name" value="DUF8010"/>
    <property type="match status" value="1"/>
</dbReference>
<dbReference type="InterPro" id="IPR016601">
    <property type="entry name" value="UCP012637"/>
</dbReference>
<evidence type="ECO:0000313" key="4">
    <source>
        <dbReference type="Proteomes" id="UP000312032"/>
    </source>
</evidence>
<dbReference type="Pfam" id="PF26572">
    <property type="entry name" value="DUF8185"/>
    <property type="match status" value="1"/>
</dbReference>
<gene>
    <name evidence="3" type="ORF">FHE74_10010</name>
</gene>
<accession>A0A5C4U1E7</accession>
<feature type="domain" description="DUF8010" evidence="1">
    <location>
        <begin position="13"/>
        <end position="91"/>
    </location>
</feature>
<comment type="caution">
    <text evidence="3">The sequence shown here is derived from an EMBL/GenBank/DDBJ whole genome shotgun (WGS) entry which is preliminary data.</text>
</comment>
<dbReference type="PIRSF" id="PIRSF012637">
    <property type="entry name" value="UCP012637"/>
    <property type="match status" value="1"/>
</dbReference>
<evidence type="ECO:0000313" key="3">
    <source>
        <dbReference type="EMBL" id="TNL94873.1"/>
    </source>
</evidence>
<evidence type="ECO:0000259" key="2">
    <source>
        <dbReference type="Pfam" id="PF26572"/>
    </source>
</evidence>
<name>A0A5C4U1E7_9CORY</name>
<dbReference type="Proteomes" id="UP000312032">
    <property type="component" value="Unassembled WGS sequence"/>
</dbReference>
<protein>
    <submittedName>
        <fullName evidence="3">Uncharacterized protein</fullName>
    </submittedName>
</protein>
<evidence type="ECO:0000259" key="1">
    <source>
        <dbReference type="Pfam" id="PF26035"/>
    </source>
</evidence>
<proteinExistence type="predicted"/>
<reference evidence="3 4" key="1">
    <citation type="submission" date="2019-06" db="EMBL/GenBank/DDBJ databases">
        <authorList>
            <person name="Li J."/>
        </authorList>
    </citation>
    <scope>NUCLEOTIDE SEQUENCE [LARGE SCALE GENOMIC DNA]</scope>
    <source>
        <strain evidence="3 4">LMG 28165</strain>
    </source>
</reference>
<sequence length="212" mass="22379">METIQVLGGHPGLLALVSRAQSLDAGASVRFRELGSGFVDAFVTTPFGVIASRRFEGHISRDGAVVSARDLFAALQEDEREIGPASDPNWPGALPPAAGFTLVDTLPVAVVRSLADEGQRLARQFSGPLGPPASLLDQTVITVTAPEDESLTVEIPMRMVFTCTSLGLIPGFEAATTVPRHLKVSRAGRWTRIDAPYGTVYRSTGLGGVLAL</sequence>
<feature type="domain" description="DUF8185" evidence="2">
    <location>
        <begin position="95"/>
        <end position="205"/>
    </location>
</feature>
<organism evidence="3 4">
    <name type="scientific">Corynebacterium tapiri</name>
    <dbReference type="NCBI Taxonomy" id="1448266"/>
    <lineage>
        <taxon>Bacteria</taxon>
        <taxon>Bacillati</taxon>
        <taxon>Actinomycetota</taxon>
        <taxon>Actinomycetes</taxon>
        <taxon>Mycobacteriales</taxon>
        <taxon>Corynebacteriaceae</taxon>
        <taxon>Corynebacterium</taxon>
    </lineage>
</organism>
<dbReference type="InterPro" id="IPR058323">
    <property type="entry name" value="DUF8010"/>
</dbReference>